<evidence type="ECO:0000313" key="3">
    <source>
        <dbReference type="EMBL" id="MCT2588669.1"/>
    </source>
</evidence>
<organism evidence="3 4">
    <name type="scientific">Streptomyces gossypii</name>
    <dbReference type="NCBI Taxonomy" id="2883101"/>
    <lineage>
        <taxon>Bacteria</taxon>
        <taxon>Bacillati</taxon>
        <taxon>Actinomycetota</taxon>
        <taxon>Actinomycetes</taxon>
        <taxon>Kitasatosporales</taxon>
        <taxon>Streptomycetaceae</taxon>
        <taxon>Streptomyces</taxon>
    </lineage>
</organism>
<evidence type="ECO:0000256" key="1">
    <source>
        <dbReference type="SAM" id="MobiDB-lite"/>
    </source>
</evidence>
<feature type="compositionally biased region" description="Basic and acidic residues" evidence="1">
    <location>
        <begin position="56"/>
        <end position="72"/>
    </location>
</feature>
<dbReference type="EMBL" id="JAJAGO010000001">
    <property type="protein sequence ID" value="MCT2588669.1"/>
    <property type="molecule type" value="Genomic_DNA"/>
</dbReference>
<accession>A0ABT2JN27</accession>
<gene>
    <name evidence="3" type="ORF">LHJ74_01710</name>
</gene>
<protein>
    <submittedName>
        <fullName evidence="3">DUF1918 domain-containing protein</fullName>
    </submittedName>
</protein>
<reference evidence="3 4" key="1">
    <citation type="submission" date="2021-10" db="EMBL/GenBank/DDBJ databases">
        <title>Streptomyces gossypii sp. nov., isolated from soil collected from cotton field.</title>
        <authorList>
            <person name="Ge X."/>
            <person name="Chen X."/>
            <person name="Liu W."/>
        </authorList>
    </citation>
    <scope>NUCLEOTIDE SEQUENCE [LARGE SCALE GENOMIC DNA]</scope>
    <source>
        <strain evidence="3 4">N2-109</strain>
    </source>
</reference>
<comment type="caution">
    <text evidence="3">The sequence shown here is derived from an EMBL/GenBank/DDBJ whole genome shotgun (WGS) entry which is preliminary data.</text>
</comment>
<proteinExistence type="predicted"/>
<feature type="domain" description="DUF1918" evidence="2">
    <location>
        <begin position="1"/>
        <end position="57"/>
    </location>
</feature>
<name>A0ABT2JN27_9ACTN</name>
<dbReference type="Proteomes" id="UP001156389">
    <property type="component" value="Unassembled WGS sequence"/>
</dbReference>
<dbReference type="Gene3D" id="2.30.30.440">
    <property type="entry name" value="Domain of unknown function DUF1918"/>
    <property type="match status" value="1"/>
</dbReference>
<dbReference type="SUPFAM" id="SSF50118">
    <property type="entry name" value="Cell growth inhibitor/plasmid maintenance toxic component"/>
    <property type="match status" value="1"/>
</dbReference>
<keyword evidence="4" id="KW-1185">Reference proteome</keyword>
<feature type="region of interest" description="Disordered" evidence="1">
    <location>
        <begin position="1"/>
        <end position="21"/>
    </location>
</feature>
<dbReference type="RefSeq" id="WP_260215588.1">
    <property type="nucleotide sequence ID" value="NZ_JAJAGO010000001.1"/>
</dbReference>
<evidence type="ECO:0000313" key="4">
    <source>
        <dbReference type="Proteomes" id="UP001156389"/>
    </source>
</evidence>
<dbReference type="InterPro" id="IPR015035">
    <property type="entry name" value="DUF1918"/>
</dbReference>
<feature type="region of interest" description="Disordered" evidence="1">
    <location>
        <begin position="43"/>
        <end position="72"/>
    </location>
</feature>
<feature type="compositionally biased region" description="Basic and acidic residues" evidence="1">
    <location>
        <begin position="1"/>
        <end position="10"/>
    </location>
</feature>
<dbReference type="Pfam" id="PF08940">
    <property type="entry name" value="DUF1918"/>
    <property type="match status" value="1"/>
</dbReference>
<evidence type="ECO:0000259" key="2">
    <source>
        <dbReference type="Pfam" id="PF08940"/>
    </source>
</evidence>
<sequence length="72" mass="8045">MHAHKGDHLTVHGRTVGQPERDAEIVEVMGSDGEPPYRVRFTDGHETVMSPGPDSVVHEREEPDKPERKSGF</sequence>